<protein>
    <recommendedName>
        <fullName evidence="1">DUF397 domain-containing protein</fullName>
    </recommendedName>
</protein>
<dbReference type="RefSeq" id="WP_184875367.1">
    <property type="nucleotide sequence ID" value="NZ_BOOV01000014.1"/>
</dbReference>
<feature type="domain" description="DUF397" evidence="1">
    <location>
        <begin position="48"/>
        <end position="101"/>
    </location>
</feature>
<sequence length="108" mass="11892">MDLSNVTWRKSSYTSSNGGNCVEIAELWRKSSYTSDNGGNCVEVADPWQKSSHSGNNGGDCLEVAQPVTHEVVAVRDSKNPEGPKLLFSHDEWTAFISGVKVDEFSRR</sequence>
<accession>A0A7W7D1G0</accession>
<name>A0A7W7D1G0_9ACTN</name>
<reference evidence="2 3" key="1">
    <citation type="submission" date="2020-08" db="EMBL/GenBank/DDBJ databases">
        <title>Sequencing the genomes of 1000 actinobacteria strains.</title>
        <authorList>
            <person name="Klenk H.-P."/>
        </authorList>
    </citation>
    <scope>NUCLEOTIDE SEQUENCE [LARGE SCALE GENOMIC DNA]</scope>
    <source>
        <strain evidence="2 3">DSM 45784</strain>
    </source>
</reference>
<dbReference type="Pfam" id="PF04149">
    <property type="entry name" value="DUF397"/>
    <property type="match status" value="3"/>
</dbReference>
<gene>
    <name evidence="2" type="ORF">BJ982_000031</name>
</gene>
<organism evidence="2 3">
    <name type="scientific">Sphaerisporangium siamense</name>
    <dbReference type="NCBI Taxonomy" id="795645"/>
    <lineage>
        <taxon>Bacteria</taxon>
        <taxon>Bacillati</taxon>
        <taxon>Actinomycetota</taxon>
        <taxon>Actinomycetes</taxon>
        <taxon>Streptosporangiales</taxon>
        <taxon>Streptosporangiaceae</taxon>
        <taxon>Sphaerisporangium</taxon>
    </lineage>
</organism>
<proteinExistence type="predicted"/>
<evidence type="ECO:0000313" key="3">
    <source>
        <dbReference type="Proteomes" id="UP000542210"/>
    </source>
</evidence>
<dbReference type="EMBL" id="JACHND010000001">
    <property type="protein sequence ID" value="MBB4698487.1"/>
    <property type="molecule type" value="Genomic_DNA"/>
</dbReference>
<evidence type="ECO:0000259" key="1">
    <source>
        <dbReference type="Pfam" id="PF04149"/>
    </source>
</evidence>
<feature type="domain" description="DUF397" evidence="1">
    <location>
        <begin position="7"/>
        <end position="26"/>
    </location>
</feature>
<dbReference type="InterPro" id="IPR007278">
    <property type="entry name" value="DUF397"/>
</dbReference>
<dbReference type="AlphaFoldDB" id="A0A7W7D1G0"/>
<dbReference type="Proteomes" id="UP000542210">
    <property type="component" value="Unassembled WGS sequence"/>
</dbReference>
<comment type="caution">
    <text evidence="2">The sequence shown here is derived from an EMBL/GenBank/DDBJ whole genome shotgun (WGS) entry which is preliminary data.</text>
</comment>
<evidence type="ECO:0000313" key="2">
    <source>
        <dbReference type="EMBL" id="MBB4698487.1"/>
    </source>
</evidence>
<keyword evidence="3" id="KW-1185">Reference proteome</keyword>
<feature type="domain" description="DUF397" evidence="1">
    <location>
        <begin position="28"/>
        <end position="45"/>
    </location>
</feature>